<dbReference type="InterPro" id="IPR001245">
    <property type="entry name" value="Ser-Thr/Tyr_kinase_cat_dom"/>
</dbReference>
<evidence type="ECO:0000256" key="21">
    <source>
        <dbReference type="SAM" id="Phobius"/>
    </source>
</evidence>
<keyword evidence="10" id="KW-0418">Kinase</keyword>
<evidence type="ECO:0000256" key="6">
    <source>
        <dbReference type="ARBA" id="ARBA00022692"/>
    </source>
</evidence>
<evidence type="ECO:0000256" key="14">
    <source>
        <dbReference type="ARBA" id="ARBA00023137"/>
    </source>
</evidence>
<dbReference type="PRINTS" id="PR00109">
    <property type="entry name" value="TYRKINASE"/>
</dbReference>
<dbReference type="Pfam" id="PF14575">
    <property type="entry name" value="EphA2_TM"/>
    <property type="match status" value="1"/>
</dbReference>
<dbReference type="SMART" id="SM00454">
    <property type="entry name" value="SAM"/>
    <property type="match status" value="1"/>
</dbReference>
<dbReference type="Pfam" id="PF25599">
    <property type="entry name" value="Ephrin_CRD"/>
    <property type="match status" value="1"/>
</dbReference>
<feature type="disulfide bond" evidence="19">
    <location>
        <begin position="69"/>
        <end position="171"/>
    </location>
</feature>
<evidence type="ECO:0000256" key="4">
    <source>
        <dbReference type="ARBA" id="ARBA00022553"/>
    </source>
</evidence>
<keyword evidence="11 18" id="KW-0067">ATP-binding</keyword>
<evidence type="ECO:0000256" key="11">
    <source>
        <dbReference type="ARBA" id="ARBA00022840"/>
    </source>
</evidence>
<dbReference type="InterPro" id="IPR036116">
    <property type="entry name" value="FN3_sf"/>
</dbReference>
<dbReference type="SUPFAM" id="SSF56112">
    <property type="entry name" value="Protein kinase-like (PK-like)"/>
    <property type="match status" value="1"/>
</dbReference>
<feature type="binding site" evidence="18 20">
    <location>
        <position position="609"/>
    </location>
    <ligand>
        <name>ATP</name>
        <dbReference type="ChEBI" id="CHEBI:30616"/>
    </ligand>
</feature>
<dbReference type="PROSITE" id="PS50011">
    <property type="entry name" value="PROTEIN_KINASE_DOM"/>
    <property type="match status" value="1"/>
</dbReference>
<dbReference type="CDD" id="cd00063">
    <property type="entry name" value="FN3"/>
    <property type="match status" value="2"/>
</dbReference>
<keyword evidence="14" id="KW-0829">Tyrosine-protein kinase</keyword>
<keyword evidence="4" id="KW-0597">Phosphoprotein</keyword>
<dbReference type="Gene3D" id="2.60.40.10">
    <property type="entry name" value="Immunoglobulins"/>
    <property type="match status" value="1"/>
</dbReference>
<feature type="non-terminal residue" evidence="26">
    <location>
        <position position="1"/>
    </location>
</feature>
<dbReference type="Gene3D" id="1.10.150.50">
    <property type="entry name" value="Transcription Factor, Ets-1"/>
    <property type="match status" value="1"/>
</dbReference>
<dbReference type="PROSITE" id="PS50853">
    <property type="entry name" value="FN3"/>
    <property type="match status" value="1"/>
</dbReference>
<feature type="domain" description="Protein kinase" evidence="22">
    <location>
        <begin position="578"/>
        <end position="836"/>
    </location>
</feature>
<dbReference type="InterPro" id="IPR013783">
    <property type="entry name" value="Ig-like_fold"/>
</dbReference>
<dbReference type="PROSITE" id="PS51550">
    <property type="entry name" value="EPH_LBD"/>
    <property type="match status" value="1"/>
</dbReference>
<keyword evidence="5" id="KW-0808">Transferase</keyword>
<dbReference type="InterPro" id="IPR000719">
    <property type="entry name" value="Prot_kinase_dom"/>
</dbReference>
<evidence type="ECO:0000259" key="22">
    <source>
        <dbReference type="PROSITE" id="PS50011"/>
    </source>
</evidence>
<dbReference type="AlphaFoldDB" id="T2MF36"/>
<dbReference type="GO" id="GO:0005524">
    <property type="term" value="F:ATP binding"/>
    <property type="evidence" value="ECO:0007669"/>
    <property type="project" value="UniProtKB-UniRule"/>
</dbReference>
<feature type="disulfide bond" evidence="19">
    <location>
        <begin position="106"/>
        <end position="114"/>
    </location>
</feature>
<dbReference type="InterPro" id="IPR017441">
    <property type="entry name" value="Protein_kinase_ATP_BS"/>
</dbReference>
<keyword evidence="12 21" id="KW-1133">Transmembrane helix</keyword>
<evidence type="ECO:0000256" key="9">
    <source>
        <dbReference type="ARBA" id="ARBA00022741"/>
    </source>
</evidence>
<dbReference type="Gene3D" id="1.10.510.10">
    <property type="entry name" value="Transferase(Phosphotransferase) domain 1"/>
    <property type="match status" value="1"/>
</dbReference>
<comment type="subcellular location">
    <subcellularLocation>
        <location evidence="1">Cell membrane</location>
        <topology evidence="1">Single-pass type I membrane protein</topology>
    </subcellularLocation>
</comment>
<name>T2MF36_HYDVU</name>
<evidence type="ECO:0000256" key="12">
    <source>
        <dbReference type="ARBA" id="ARBA00022989"/>
    </source>
</evidence>
<dbReference type="GO" id="GO:0007411">
    <property type="term" value="P:axon guidance"/>
    <property type="evidence" value="ECO:0007669"/>
    <property type="project" value="TreeGrafter"/>
</dbReference>
<dbReference type="InterPro" id="IPR008266">
    <property type="entry name" value="Tyr_kinase_AS"/>
</dbReference>
<evidence type="ECO:0000313" key="26">
    <source>
        <dbReference type="EMBL" id="CDG70714.1"/>
    </source>
</evidence>
<dbReference type="GO" id="GO:0030425">
    <property type="term" value="C:dendrite"/>
    <property type="evidence" value="ECO:0007669"/>
    <property type="project" value="TreeGrafter"/>
</dbReference>
<dbReference type="InterPro" id="IPR001090">
    <property type="entry name" value="Ephrin_rcpt_lig-bd_dom"/>
</dbReference>
<keyword evidence="7" id="KW-0732">Signal</keyword>
<dbReference type="GO" id="GO:0005886">
    <property type="term" value="C:plasma membrane"/>
    <property type="evidence" value="ECO:0007669"/>
    <property type="project" value="UniProtKB-SubCell"/>
</dbReference>
<dbReference type="InterPro" id="IPR011009">
    <property type="entry name" value="Kinase-like_dom_sf"/>
</dbReference>
<protein>
    <recommendedName>
        <fullName evidence="2">receptor protein-tyrosine kinase</fullName>
        <ecNumber evidence="2">2.7.10.1</ecNumber>
    </recommendedName>
</protein>
<dbReference type="Gene3D" id="2.60.40.1770">
    <property type="entry name" value="ephrin a2 ectodomain"/>
    <property type="match status" value="1"/>
</dbReference>
<organism evidence="26">
    <name type="scientific">Hydra vulgaris</name>
    <name type="common">Hydra</name>
    <name type="synonym">Hydra attenuata</name>
    <dbReference type="NCBI Taxonomy" id="6087"/>
    <lineage>
        <taxon>Eukaryota</taxon>
        <taxon>Metazoa</taxon>
        <taxon>Cnidaria</taxon>
        <taxon>Hydrozoa</taxon>
        <taxon>Hydroidolina</taxon>
        <taxon>Anthoathecata</taxon>
        <taxon>Aplanulata</taxon>
        <taxon>Hydridae</taxon>
        <taxon>Hydra</taxon>
    </lineage>
</organism>
<evidence type="ECO:0000256" key="2">
    <source>
        <dbReference type="ARBA" id="ARBA00011902"/>
    </source>
</evidence>
<evidence type="ECO:0000256" key="15">
    <source>
        <dbReference type="ARBA" id="ARBA00023170"/>
    </source>
</evidence>
<dbReference type="Gene3D" id="3.30.200.20">
    <property type="entry name" value="Phosphorylase Kinase, domain 1"/>
    <property type="match status" value="1"/>
</dbReference>
<dbReference type="OrthoDB" id="4062651at2759"/>
<keyword evidence="9 18" id="KW-0547">Nucleotide-binding</keyword>
<dbReference type="EC" id="2.7.10.1" evidence="2"/>
<dbReference type="SUPFAM" id="SSF47769">
    <property type="entry name" value="SAM/Pointed domain"/>
    <property type="match status" value="1"/>
</dbReference>
<dbReference type="Pfam" id="PF07714">
    <property type="entry name" value="PK_Tyr_Ser-Thr"/>
    <property type="match status" value="1"/>
</dbReference>
<keyword evidence="16" id="KW-0325">Glycoprotein</keyword>
<keyword evidence="8" id="KW-0677">Repeat</keyword>
<feature type="domain" description="SAM" evidence="23">
    <location>
        <begin position="860"/>
        <end position="926"/>
    </location>
</feature>
<evidence type="ECO:0000259" key="25">
    <source>
        <dbReference type="PROSITE" id="PS51550"/>
    </source>
</evidence>
<dbReference type="InterPro" id="IPR016257">
    <property type="entry name" value="Tyr_kinase_ephrin_rcpt"/>
</dbReference>
<dbReference type="Pfam" id="PF07647">
    <property type="entry name" value="SAM_2"/>
    <property type="match status" value="1"/>
</dbReference>
<dbReference type="Gene3D" id="2.10.50.10">
    <property type="entry name" value="Tumor Necrosis Factor Receptor, subunit A, domain 2"/>
    <property type="match status" value="1"/>
</dbReference>
<proteinExistence type="evidence at transcript level"/>
<evidence type="ECO:0000259" key="24">
    <source>
        <dbReference type="PROSITE" id="PS50853"/>
    </source>
</evidence>
<feature type="domain" description="Eph LBD" evidence="25">
    <location>
        <begin position="1"/>
        <end position="189"/>
    </location>
</feature>
<dbReference type="GO" id="GO:0005005">
    <property type="term" value="F:transmembrane-ephrin receptor activity"/>
    <property type="evidence" value="ECO:0007669"/>
    <property type="project" value="TreeGrafter"/>
</dbReference>
<sequence length="931" mass="105935">KLIMKNIFWLYKYIAWNICTAVNTEKYYITDTDDVSILSKQWAFSKFNSSYTCAGAWQWVDKTREWKTCLKASTTMLQNCILISTTYNVTGTNTVFIEINFSTTLCQSLKSPSCNEYLTFSAYIGTNVSEVILNNTIQSNNLTDVSNKFNTFYDTKGIENMKLAFTTSDYCGILKNVSLYAYWCPSTIKELAYFPKVAAPSIKNSPQKVQGTCIENSISNVAPYIECYFNGSYKTNVECKCKKGFEFKENSCQVCGPNYFKNDDANVPCQACGANSVFNLITSCVCLTGYYRIFGEVNNSAAACYKPPSPPKNITIQNITEQSAFIEWVLPEDSPFQGYFYLECLNCSIQDNFPKNTTQNQIILDKLDSFTEYNLTISYINNISQLTGKYEKYAFSFQTKFSAPGLIRDITIKYNSDGSIILTWMPPLKNNGGNISYKVKKNDVVFVTSNTYFEINSALFDKTYIIEIMCFVGTSNDIQIAGPIFKETITVKGTLKLSALIGGICGAFAIILIILLIFFIIWKKFHQIPTEVVRLEDGTVKSNYHVINGEKIYVDPTTYNKVEDAVQKFAIEIDRKNIKSGKLLGSGEFADVYKGTLIKDGKNITVAIKRLKSNASKNDRDDFFGEAAILGQFNDQNVVHLYGVLLKDSPNEIVLEFMVNGALDKFLQTNDMQFTTLQLLGMARGVASGMKYLSEMKFIHRDLAARNILVNEDYCCKVADFGMSRKINIDDTYETKGGKIPVRWTAPECVQYKKFTSASDMWSYGVLLWEIVSYGERPYWDWGNYLVLERINSGYRLPPPMGCPKIIHNLMLRCWEKDHLMRPKFSEVVSLLENWIKNPELLKEEDSSTVNKSDGSLDYSTLKTVNQWLEAIGMEKYDQNFLEKDFFTLKQVIMSIIIEEDLLDLGIRPVGHRKKIFKSIETIRNQIEKNV</sequence>
<evidence type="ECO:0000256" key="1">
    <source>
        <dbReference type="ARBA" id="ARBA00004251"/>
    </source>
</evidence>
<dbReference type="PROSITE" id="PS00107">
    <property type="entry name" value="PROTEIN_KINASE_ATP"/>
    <property type="match status" value="1"/>
</dbReference>
<accession>T2MF36</accession>
<evidence type="ECO:0000256" key="10">
    <source>
        <dbReference type="ARBA" id="ARBA00022777"/>
    </source>
</evidence>
<dbReference type="PROSITE" id="PS00109">
    <property type="entry name" value="PROTEIN_KINASE_TYR"/>
    <property type="match status" value="1"/>
</dbReference>
<evidence type="ECO:0000259" key="23">
    <source>
        <dbReference type="PROSITE" id="PS50105"/>
    </source>
</evidence>
<evidence type="ECO:0000256" key="17">
    <source>
        <dbReference type="PIRSR" id="PIRSR000666-1"/>
    </source>
</evidence>
<dbReference type="InterPro" id="IPR027936">
    <property type="entry name" value="Eph_TM"/>
</dbReference>
<dbReference type="SMART" id="SM00219">
    <property type="entry name" value="TyrKc"/>
    <property type="match status" value="1"/>
</dbReference>
<feature type="active site" description="Proton acceptor" evidence="17">
    <location>
        <position position="702"/>
    </location>
</feature>
<evidence type="ECO:0000256" key="20">
    <source>
        <dbReference type="PROSITE-ProRule" id="PRU10141"/>
    </source>
</evidence>
<dbReference type="Gene3D" id="2.60.120.260">
    <property type="entry name" value="Galactose-binding domain-like"/>
    <property type="match status" value="1"/>
</dbReference>
<reference evidence="26" key="1">
    <citation type="journal article" date="2013" name="Genome Biol. Evol.">
        <title>Punctuated emergences of genetic and phenotypic innovations in eumetazoan, bilaterian, euteleostome, and hominidae ancestors.</title>
        <authorList>
            <person name="Wenger Y."/>
            <person name="Galliot B."/>
        </authorList>
    </citation>
    <scope>NUCLEOTIDE SEQUENCE</scope>
    <source>
        <tissue evidence="26">Whole animals</tissue>
    </source>
</reference>
<keyword evidence="13 21" id="KW-0472">Membrane</keyword>
<keyword evidence="3" id="KW-1003">Cell membrane</keyword>
<dbReference type="InterPro" id="IPR050449">
    <property type="entry name" value="Ephrin_rcpt_TKs"/>
</dbReference>
<keyword evidence="15 26" id="KW-0675">Receptor</keyword>
<dbReference type="SMART" id="SM00060">
    <property type="entry name" value="FN3"/>
    <property type="match status" value="2"/>
</dbReference>
<evidence type="ECO:0000256" key="13">
    <source>
        <dbReference type="ARBA" id="ARBA00023136"/>
    </source>
</evidence>
<dbReference type="FunFam" id="1.10.510.10:FF:000268">
    <property type="entry name" value="Receptor protein-tyrosine kinase"/>
    <property type="match status" value="1"/>
</dbReference>
<feature type="transmembrane region" description="Helical" evidence="21">
    <location>
        <begin position="497"/>
        <end position="522"/>
    </location>
</feature>
<gene>
    <name evidence="26" type="primary">EPHA5</name>
</gene>
<dbReference type="Pfam" id="PF00041">
    <property type="entry name" value="fn3"/>
    <property type="match status" value="1"/>
</dbReference>
<dbReference type="PROSITE" id="PS50105">
    <property type="entry name" value="SAM_DOMAIN"/>
    <property type="match status" value="1"/>
</dbReference>
<evidence type="ECO:0000256" key="16">
    <source>
        <dbReference type="ARBA" id="ARBA00023180"/>
    </source>
</evidence>
<dbReference type="PANTHER" id="PTHR46877:SF14">
    <property type="entry name" value="RECEPTOR PROTEIN-TYROSINE KINASE"/>
    <property type="match status" value="1"/>
</dbReference>
<evidence type="ECO:0000256" key="5">
    <source>
        <dbReference type="ARBA" id="ARBA00022679"/>
    </source>
</evidence>
<dbReference type="InterPro" id="IPR001660">
    <property type="entry name" value="SAM"/>
</dbReference>
<dbReference type="SUPFAM" id="SSF49265">
    <property type="entry name" value="Fibronectin type III"/>
    <property type="match status" value="1"/>
</dbReference>
<keyword evidence="19" id="KW-1015">Disulfide bond</keyword>
<dbReference type="InterPro" id="IPR020635">
    <property type="entry name" value="Tyr_kinase_cat_dom"/>
</dbReference>
<dbReference type="PANTHER" id="PTHR46877">
    <property type="entry name" value="EPH RECEPTOR A5"/>
    <property type="match status" value="1"/>
</dbReference>
<keyword evidence="6 21" id="KW-0812">Transmembrane</keyword>
<evidence type="ECO:0000256" key="19">
    <source>
        <dbReference type="PIRSR" id="PIRSR000666-3"/>
    </source>
</evidence>
<dbReference type="InterPro" id="IPR013761">
    <property type="entry name" value="SAM/pointed_sf"/>
</dbReference>
<evidence type="ECO:0000256" key="18">
    <source>
        <dbReference type="PIRSR" id="PIRSR000666-2"/>
    </source>
</evidence>
<evidence type="ECO:0000256" key="3">
    <source>
        <dbReference type="ARBA" id="ARBA00022475"/>
    </source>
</evidence>
<feature type="domain" description="Fibronectin type-III" evidence="24">
    <location>
        <begin position="310"/>
        <end position="402"/>
    </location>
</feature>
<evidence type="ECO:0000256" key="7">
    <source>
        <dbReference type="ARBA" id="ARBA00022729"/>
    </source>
</evidence>
<dbReference type="EMBL" id="HAAD01004482">
    <property type="protein sequence ID" value="CDG70714.1"/>
    <property type="molecule type" value="mRNA"/>
</dbReference>
<dbReference type="InterPro" id="IPR003961">
    <property type="entry name" value="FN3_dom"/>
</dbReference>
<evidence type="ECO:0000256" key="8">
    <source>
        <dbReference type="ARBA" id="ARBA00022737"/>
    </source>
</evidence>
<dbReference type="PIRSF" id="PIRSF000666">
    <property type="entry name" value="TyrPK_ephrin_receptor"/>
    <property type="match status" value="1"/>
</dbReference>